<accession>A0A176S0B4</accession>
<dbReference type="Proteomes" id="UP000076962">
    <property type="component" value="Unassembled WGS sequence"/>
</dbReference>
<comment type="caution">
    <text evidence="1">The sequence shown here is derived from an EMBL/GenBank/DDBJ whole genome shotgun (WGS) entry which is preliminary data.</text>
</comment>
<dbReference type="EMBL" id="LUTY01001696">
    <property type="protein sequence ID" value="OAD21348.1"/>
    <property type="molecule type" value="Genomic_DNA"/>
</dbReference>
<dbReference type="AlphaFoldDB" id="A0A176S0B4"/>
<organism evidence="1 2">
    <name type="scientific">Candidatus Thiomargarita nelsonii</name>
    <dbReference type="NCBI Taxonomy" id="1003181"/>
    <lineage>
        <taxon>Bacteria</taxon>
        <taxon>Pseudomonadati</taxon>
        <taxon>Pseudomonadota</taxon>
        <taxon>Gammaproteobacteria</taxon>
        <taxon>Thiotrichales</taxon>
        <taxon>Thiotrichaceae</taxon>
        <taxon>Thiomargarita</taxon>
    </lineage>
</organism>
<gene>
    <name evidence="1" type="ORF">THIOM_002886</name>
</gene>
<keyword evidence="2" id="KW-1185">Reference proteome</keyword>
<evidence type="ECO:0000313" key="2">
    <source>
        <dbReference type="Proteomes" id="UP000076962"/>
    </source>
</evidence>
<sequence length="66" mass="7709">MFREWSGADFPKHSAGGRKFSGHPLVQRIWGINGLFIENYPFIPRIRCTRWYGDFRPPVLVNGIDM</sequence>
<proteinExistence type="predicted"/>
<evidence type="ECO:0000313" key="1">
    <source>
        <dbReference type="EMBL" id="OAD21348.1"/>
    </source>
</evidence>
<name>A0A176S0B4_9GAMM</name>
<reference evidence="1 2" key="1">
    <citation type="submission" date="2016-05" db="EMBL/GenBank/DDBJ databases">
        <title>Single-cell genome of chain-forming Candidatus Thiomargarita nelsonii and comparison to other large sulfur-oxidizing bacteria.</title>
        <authorList>
            <person name="Winkel M."/>
            <person name="Salman V."/>
            <person name="Woyke T."/>
            <person name="Schulz-Vogt H."/>
            <person name="Richter M."/>
            <person name="Flood B."/>
            <person name="Bailey J."/>
            <person name="Amann R."/>
            <person name="Mussmann M."/>
        </authorList>
    </citation>
    <scope>NUCLEOTIDE SEQUENCE [LARGE SCALE GENOMIC DNA]</scope>
    <source>
        <strain evidence="1 2">THI036</strain>
    </source>
</reference>
<protein>
    <submittedName>
        <fullName evidence="1">Uncharacterized protein</fullName>
    </submittedName>
</protein>